<dbReference type="InterPro" id="IPR000868">
    <property type="entry name" value="Isochorismatase-like_dom"/>
</dbReference>
<feature type="domain" description="Isochorismatase-like" evidence="2">
    <location>
        <begin position="5"/>
        <end position="176"/>
    </location>
</feature>
<dbReference type="PANTHER" id="PTHR43540:SF6">
    <property type="entry name" value="ISOCHORISMATASE-LIKE DOMAIN-CONTAINING PROTEIN"/>
    <property type="match status" value="1"/>
</dbReference>
<dbReference type="AlphaFoldDB" id="A0AA41R3E6"/>
<gene>
    <name evidence="3" type="ORF">MRX98_10290</name>
</gene>
<dbReference type="PANTHER" id="PTHR43540">
    <property type="entry name" value="PEROXYUREIDOACRYLATE/UREIDOACRYLATE AMIDOHYDROLASE-RELATED"/>
    <property type="match status" value="1"/>
</dbReference>
<dbReference type="Pfam" id="PF00857">
    <property type="entry name" value="Isochorismatase"/>
    <property type="match status" value="1"/>
</dbReference>
<dbReference type="InterPro" id="IPR050272">
    <property type="entry name" value="Isochorismatase-like_hydrls"/>
</dbReference>
<dbReference type="RefSeq" id="WP_246906883.1">
    <property type="nucleotide sequence ID" value="NZ_JALJRB010000009.1"/>
</dbReference>
<dbReference type="Gene3D" id="3.40.50.850">
    <property type="entry name" value="Isochorismatase-like"/>
    <property type="match status" value="1"/>
</dbReference>
<dbReference type="GO" id="GO:0016787">
    <property type="term" value="F:hydrolase activity"/>
    <property type="evidence" value="ECO:0007669"/>
    <property type="project" value="UniProtKB-KW"/>
</dbReference>
<sequence>MTDNALIVVDMLNDFIRPDGALYCGPGAEAIVPFVQQRLAAHRRAGDAVIFLRDAHAPDDKEFARFPPHCVAGTPGSRIIDELKPRDDEPVLDKTRYSGFYGTDLAKILADYAPATVEVVGVCTSICVMDTVGGLANRDYAVTVPRAGVADFDEAFHRFALQRMERLYGARIVDTAR</sequence>
<keyword evidence="4" id="KW-1185">Reference proteome</keyword>
<dbReference type="SUPFAM" id="SSF52499">
    <property type="entry name" value="Isochorismatase-like hydrolases"/>
    <property type="match status" value="1"/>
</dbReference>
<accession>A0AA41R3E6</accession>
<reference evidence="3" key="1">
    <citation type="submission" date="2022-04" db="EMBL/GenBank/DDBJ databases">
        <title>Desulfatitalea alkaliphila sp. nov., a novel anaerobic sulfate-reducing bacterium isolated from terrestrial mud volcano, Taman Peninsula, Russia.</title>
        <authorList>
            <person name="Khomyakova M.A."/>
            <person name="Merkel A.Y."/>
            <person name="Slobodkin A.I."/>
        </authorList>
    </citation>
    <scope>NUCLEOTIDE SEQUENCE</scope>
    <source>
        <strain evidence="3">M08but</strain>
    </source>
</reference>
<dbReference type="InterPro" id="IPR036380">
    <property type="entry name" value="Isochorismatase-like_sf"/>
</dbReference>
<evidence type="ECO:0000313" key="4">
    <source>
        <dbReference type="Proteomes" id="UP001165427"/>
    </source>
</evidence>
<evidence type="ECO:0000259" key="2">
    <source>
        <dbReference type="Pfam" id="PF00857"/>
    </source>
</evidence>
<dbReference type="Proteomes" id="UP001165427">
    <property type="component" value="Unassembled WGS sequence"/>
</dbReference>
<evidence type="ECO:0000313" key="3">
    <source>
        <dbReference type="EMBL" id="MCJ8500961.1"/>
    </source>
</evidence>
<name>A0AA41R3E6_9BACT</name>
<evidence type="ECO:0000256" key="1">
    <source>
        <dbReference type="ARBA" id="ARBA00022801"/>
    </source>
</evidence>
<proteinExistence type="predicted"/>
<keyword evidence="1 3" id="KW-0378">Hydrolase</keyword>
<comment type="caution">
    <text evidence="3">The sequence shown here is derived from an EMBL/GenBank/DDBJ whole genome shotgun (WGS) entry which is preliminary data.</text>
</comment>
<dbReference type="CDD" id="cd00431">
    <property type="entry name" value="cysteine_hydrolases"/>
    <property type="match status" value="1"/>
</dbReference>
<protein>
    <submittedName>
        <fullName evidence="3">Cysteine hydrolase</fullName>
    </submittedName>
</protein>
<organism evidence="3 4">
    <name type="scientific">Desulfatitalea alkaliphila</name>
    <dbReference type="NCBI Taxonomy" id="2929485"/>
    <lineage>
        <taxon>Bacteria</taxon>
        <taxon>Pseudomonadati</taxon>
        <taxon>Thermodesulfobacteriota</taxon>
        <taxon>Desulfobacteria</taxon>
        <taxon>Desulfobacterales</taxon>
        <taxon>Desulfosarcinaceae</taxon>
        <taxon>Desulfatitalea</taxon>
    </lineage>
</organism>
<dbReference type="EMBL" id="JALJRB010000009">
    <property type="protein sequence ID" value="MCJ8500961.1"/>
    <property type="molecule type" value="Genomic_DNA"/>
</dbReference>